<comment type="caution">
    <text evidence="14">The sequence shown here is derived from an EMBL/GenBank/DDBJ whole genome shotgun (WGS) entry which is preliminary data.</text>
</comment>
<evidence type="ECO:0000256" key="9">
    <source>
        <dbReference type="ARBA" id="ARBA00023242"/>
    </source>
</evidence>
<dbReference type="InterPro" id="IPR021752">
    <property type="entry name" value="TF_Rrn7_Zf"/>
</dbReference>
<dbReference type="PANTHER" id="PTHR31576:SF2">
    <property type="entry name" value="TATA BOX-BINDING PROTEIN-ASSOCIATED FACTOR RNA POLYMERASE I SUBUNIT B"/>
    <property type="match status" value="1"/>
</dbReference>
<dbReference type="InterPro" id="IPR048538">
    <property type="entry name" value="Rrn7_cyclin_C"/>
</dbReference>
<evidence type="ECO:0000256" key="3">
    <source>
        <dbReference type="ARBA" id="ARBA00022723"/>
    </source>
</evidence>
<dbReference type="Proteomes" id="UP000837801">
    <property type="component" value="Unassembled WGS sequence"/>
</dbReference>
<dbReference type="InterPro" id="IPR033599">
    <property type="entry name" value="TAF1B/Rrn7"/>
</dbReference>
<dbReference type="GO" id="GO:0070860">
    <property type="term" value="C:RNA polymerase I core factor complex"/>
    <property type="evidence" value="ECO:0007669"/>
    <property type="project" value="InterPro"/>
</dbReference>
<proteinExistence type="inferred from homology"/>
<feature type="compositionally biased region" description="Low complexity" evidence="10">
    <location>
        <begin position="526"/>
        <end position="539"/>
    </location>
</feature>
<evidence type="ECO:0000256" key="6">
    <source>
        <dbReference type="ARBA" id="ARBA00023015"/>
    </source>
</evidence>
<dbReference type="GO" id="GO:0042790">
    <property type="term" value="P:nucleolar large rRNA transcription by RNA polymerase I"/>
    <property type="evidence" value="ECO:0007669"/>
    <property type="project" value="TreeGrafter"/>
</dbReference>
<evidence type="ECO:0000256" key="10">
    <source>
        <dbReference type="SAM" id="MobiDB-lite"/>
    </source>
</evidence>
<evidence type="ECO:0000256" key="4">
    <source>
        <dbReference type="ARBA" id="ARBA00022771"/>
    </source>
</evidence>
<comment type="subcellular location">
    <subcellularLocation>
        <location evidence="1">Nucleus</location>
        <location evidence="1">Nucleolus</location>
    </subcellularLocation>
</comment>
<evidence type="ECO:0000256" key="5">
    <source>
        <dbReference type="ARBA" id="ARBA00022833"/>
    </source>
</evidence>
<evidence type="ECO:0000259" key="13">
    <source>
        <dbReference type="Pfam" id="PF20645"/>
    </source>
</evidence>
<dbReference type="PANTHER" id="PTHR31576">
    <property type="entry name" value="TATA BOX-BINDING PROTEIN-ASSOCIATED FACTOR RNA POLYMERASE I SUBUNIT B"/>
    <property type="match status" value="1"/>
</dbReference>
<dbReference type="GO" id="GO:0003743">
    <property type="term" value="F:translation initiation factor activity"/>
    <property type="evidence" value="ECO:0007669"/>
    <property type="project" value="UniProtKB-KW"/>
</dbReference>
<organism evidence="14 15">
    <name type="scientific">[Candida] railenensis</name>
    <dbReference type="NCBI Taxonomy" id="45579"/>
    <lineage>
        <taxon>Eukaryota</taxon>
        <taxon>Fungi</taxon>
        <taxon>Dikarya</taxon>
        <taxon>Ascomycota</taxon>
        <taxon>Saccharomycotina</taxon>
        <taxon>Pichiomycetes</taxon>
        <taxon>Debaryomycetaceae</taxon>
        <taxon>Kurtzmaniella</taxon>
    </lineage>
</organism>
<evidence type="ECO:0000256" key="2">
    <source>
        <dbReference type="ARBA" id="ARBA00006899"/>
    </source>
</evidence>
<feature type="domain" description="RRN7-type" evidence="11">
    <location>
        <begin position="5"/>
        <end position="38"/>
    </location>
</feature>
<dbReference type="Pfam" id="PF20644">
    <property type="entry name" value="Rrn7_cyclin_N"/>
    <property type="match status" value="1"/>
</dbReference>
<keyword evidence="5" id="KW-0862">Zinc</keyword>
<feature type="domain" description="Rrn7/TAF1B N-terminal cyclin" evidence="12">
    <location>
        <begin position="100"/>
        <end position="244"/>
    </location>
</feature>
<evidence type="ECO:0000313" key="14">
    <source>
        <dbReference type="EMBL" id="CAH2356011.1"/>
    </source>
</evidence>
<dbReference type="OrthoDB" id="428577at2759"/>
<gene>
    <name evidence="14" type="ORF">CLIB1423_42S00496</name>
</gene>
<keyword evidence="8" id="KW-0804">Transcription</keyword>
<evidence type="ECO:0000256" key="1">
    <source>
        <dbReference type="ARBA" id="ARBA00004604"/>
    </source>
</evidence>
<accession>A0A9P0QW03</accession>
<evidence type="ECO:0000259" key="12">
    <source>
        <dbReference type="Pfam" id="PF20644"/>
    </source>
</evidence>
<evidence type="ECO:0000313" key="15">
    <source>
        <dbReference type="Proteomes" id="UP000837801"/>
    </source>
</evidence>
<keyword evidence="9" id="KW-0539">Nucleus</keyword>
<feature type="domain" description="Rrn7/TAF1B C-terminal cyclin" evidence="13">
    <location>
        <begin position="264"/>
        <end position="443"/>
    </location>
</feature>
<dbReference type="Pfam" id="PF11781">
    <property type="entry name" value="Zn_ribbon_RRN7"/>
    <property type="match status" value="1"/>
</dbReference>
<comment type="similarity">
    <text evidence="2">Belongs to the RRN7/TAF1B family.</text>
</comment>
<protein>
    <submittedName>
        <fullName evidence="14">RNA polymerase I-specific transcription initiation factor Rrn7p</fullName>
    </submittedName>
</protein>
<dbReference type="GO" id="GO:0008270">
    <property type="term" value="F:zinc ion binding"/>
    <property type="evidence" value="ECO:0007669"/>
    <property type="project" value="UniProtKB-KW"/>
</dbReference>
<keyword evidence="14" id="KW-0396">Initiation factor</keyword>
<keyword evidence="7" id="KW-0238">DNA-binding</keyword>
<keyword evidence="15" id="KW-1185">Reference proteome</keyword>
<name>A0A9P0QW03_9ASCO</name>
<sequence>MSQSWVRGPICGVDNCTSRLYRSADGLKICQYGHVMEGNIEINDDQDDNYIQTKRLNINLTGLGGDFSNSQTQRANILGGTNKNKKLYGKAAKELYLQCIQILLQKQLKIVIKLCLESVEFDIESEIEPLVKLYWLRTLKSYLMPDTNNNSINNTTKNKNKNHGAGDGHGVSPGINDGATAEKGHRPDLQLNDPNSSLPTTIDLICIIYLSVLQLKLPIYAHDLLYSIKQNDIPYMKCFHLIPKSLLDRLPPYYMGLLEPKKLPLENELYENIQIIGKRVKFQKVQLSANYYYPLILKILSKVLFFPNAPDLFILWTKLCAKIVRDDDEAEELGFTVLDKDLKNLSIPKRLWKSKGIPKRCIVQFPELKMISLIITTIKFYFMFNPTKNSKTVFDVSTWLQNITQYELDHEFPISQTNNAEEDILGWSDMKINRYCQWVYENLIPKKNKTFNIESNNENADHRGAELEELPMMDKRLFQIFNIDQQEYKSSGKRKLDLEKTSVVDNNSLDEAVVFTGYGSEPTNASSSSSSSSSSNTSSNVVHNMILVEKYLMEKLCNECGVTPDILEGCNNWVEGKLKASIDVGR</sequence>
<dbReference type="InterPro" id="IPR048540">
    <property type="entry name" value="Rrn7_cyclin_N"/>
</dbReference>
<feature type="region of interest" description="Disordered" evidence="10">
    <location>
        <begin position="520"/>
        <end position="539"/>
    </location>
</feature>
<dbReference type="Pfam" id="PF20645">
    <property type="entry name" value="Rrn7_cyclin_C"/>
    <property type="match status" value="1"/>
</dbReference>
<reference evidence="14" key="1">
    <citation type="submission" date="2022-03" db="EMBL/GenBank/DDBJ databases">
        <authorList>
            <person name="Legras J.-L."/>
            <person name="Devillers H."/>
            <person name="Grondin C."/>
        </authorList>
    </citation>
    <scope>NUCLEOTIDE SEQUENCE</scope>
    <source>
        <strain evidence="14">CLIB 1423</strain>
    </source>
</reference>
<dbReference type="EMBL" id="CAKXYY010000042">
    <property type="protein sequence ID" value="CAH2356011.1"/>
    <property type="molecule type" value="Genomic_DNA"/>
</dbReference>
<feature type="region of interest" description="Disordered" evidence="10">
    <location>
        <begin position="147"/>
        <end position="192"/>
    </location>
</feature>
<evidence type="ECO:0000256" key="8">
    <source>
        <dbReference type="ARBA" id="ARBA00023163"/>
    </source>
</evidence>
<keyword evidence="6" id="KW-0805">Transcription regulation</keyword>
<keyword evidence="3" id="KW-0479">Metal-binding</keyword>
<evidence type="ECO:0000259" key="11">
    <source>
        <dbReference type="Pfam" id="PF11781"/>
    </source>
</evidence>
<keyword evidence="4" id="KW-0863">Zinc-finger</keyword>
<keyword evidence="14" id="KW-0648">Protein biosynthesis</keyword>
<evidence type="ECO:0000256" key="7">
    <source>
        <dbReference type="ARBA" id="ARBA00023125"/>
    </source>
</evidence>
<dbReference type="GO" id="GO:0001164">
    <property type="term" value="F:RNA polymerase I core promoter sequence-specific DNA binding"/>
    <property type="evidence" value="ECO:0007669"/>
    <property type="project" value="InterPro"/>
</dbReference>
<dbReference type="AlphaFoldDB" id="A0A9P0QW03"/>
<feature type="compositionally biased region" description="Low complexity" evidence="10">
    <location>
        <begin position="147"/>
        <end position="157"/>
    </location>
</feature>